<evidence type="ECO:0000313" key="3">
    <source>
        <dbReference type="EMBL" id="WBE26357.1"/>
    </source>
</evidence>
<proteinExistence type="predicted"/>
<evidence type="ECO:0000256" key="1">
    <source>
        <dbReference type="SAM" id="MobiDB-lite"/>
    </source>
</evidence>
<dbReference type="AlphaFoldDB" id="A0AAE9VRX8"/>
<dbReference type="Proteomes" id="UP001212189">
    <property type="component" value="Chromosome"/>
</dbReference>
<accession>A0AAE9VRX8</accession>
<dbReference type="InterPro" id="IPR049514">
    <property type="entry name" value="Fic-like_C"/>
</dbReference>
<protein>
    <recommendedName>
        <fullName evidence="2">Filamentation induced by cAMP protein Fic-like C-terminal domain-containing protein</fullName>
    </recommendedName>
</protein>
<sequence length="111" mass="12504">MLLSTTHATMQVAADLAPRKLPRMWPASTAQVTTQAESVEEQVLAFCQQAKSRAEIQEHLGLKDREHFRKEILNPLLDSGQLLRTLPDKPTSPNQQFYTAQGEYAEGRVNE</sequence>
<feature type="domain" description="Filamentation induced by cAMP protein Fic-like C-terminal" evidence="2">
    <location>
        <begin position="41"/>
        <end position="97"/>
    </location>
</feature>
<reference evidence="3 4" key="1">
    <citation type="submission" date="2022-12" db="EMBL/GenBank/DDBJ databases">
        <title>Coexistence and Characterization of a Novel Tigecycline Resistance gene tet(X) variant and blaNDM-1 in a Pseudomonas caeni Isolate of Chicken Origin.</title>
        <authorList>
            <person name="Lu X."/>
            <person name="Zhang L."/>
            <person name="Li R."/>
            <person name="Wang Z."/>
        </authorList>
    </citation>
    <scope>NUCLEOTIDE SEQUENCE [LARGE SCALE GENOMIC DNA]</scope>
    <source>
        <strain evidence="3 4">CE14</strain>
    </source>
</reference>
<dbReference type="EMBL" id="CP114976">
    <property type="protein sequence ID" value="WBE26357.1"/>
    <property type="molecule type" value="Genomic_DNA"/>
</dbReference>
<dbReference type="RefSeq" id="WP_269819279.1">
    <property type="nucleotide sequence ID" value="NZ_CP114976.1"/>
</dbReference>
<evidence type="ECO:0000259" key="2">
    <source>
        <dbReference type="Pfam" id="PF21247"/>
    </source>
</evidence>
<gene>
    <name evidence="3" type="ORF">O6P33_05905</name>
</gene>
<keyword evidence="4" id="KW-1185">Reference proteome</keyword>
<feature type="region of interest" description="Disordered" evidence="1">
    <location>
        <begin position="83"/>
        <end position="111"/>
    </location>
</feature>
<name>A0AAE9VRX8_9GAMM</name>
<dbReference type="KEGG" id="dce:O6P33_05905"/>
<dbReference type="Pfam" id="PF21247">
    <property type="entry name" value="Fic-like_C"/>
    <property type="match status" value="1"/>
</dbReference>
<organism evidence="3 4">
    <name type="scientific">Denitrificimonas caeni</name>
    <dbReference type="NCBI Taxonomy" id="521720"/>
    <lineage>
        <taxon>Bacteria</taxon>
        <taxon>Pseudomonadati</taxon>
        <taxon>Pseudomonadota</taxon>
        <taxon>Gammaproteobacteria</taxon>
        <taxon>Pseudomonadales</taxon>
        <taxon>Pseudomonadaceae</taxon>
        <taxon>Denitrificimonas</taxon>
    </lineage>
</organism>
<evidence type="ECO:0000313" key="4">
    <source>
        <dbReference type="Proteomes" id="UP001212189"/>
    </source>
</evidence>